<evidence type="ECO:0000313" key="11">
    <source>
        <dbReference type="Proteomes" id="UP000054166"/>
    </source>
</evidence>
<keyword evidence="11" id="KW-1185">Reference proteome</keyword>
<dbReference type="Pfam" id="PF02096">
    <property type="entry name" value="60KD_IMP"/>
    <property type="match status" value="1"/>
</dbReference>
<keyword evidence="5 8" id="KW-0472">Membrane</keyword>
<dbReference type="CDD" id="cd20069">
    <property type="entry name" value="5TM_Oxa1-like"/>
    <property type="match status" value="1"/>
</dbReference>
<dbReference type="STRING" id="765440.A0A0C3BTU4"/>
<dbReference type="EMBL" id="KN832974">
    <property type="protein sequence ID" value="KIM89978.1"/>
    <property type="molecule type" value="Genomic_DNA"/>
</dbReference>
<keyword evidence="4 8" id="KW-1133">Transmembrane helix</keyword>
<evidence type="ECO:0000256" key="8">
    <source>
        <dbReference type="SAM" id="Phobius"/>
    </source>
</evidence>
<feature type="compositionally biased region" description="Polar residues" evidence="7">
    <location>
        <begin position="61"/>
        <end position="70"/>
    </location>
</feature>
<comment type="similarity">
    <text evidence="2 6">Belongs to the OXA1/ALB3/YidC family.</text>
</comment>
<feature type="region of interest" description="Disordered" evidence="7">
    <location>
        <begin position="22"/>
        <end position="101"/>
    </location>
</feature>
<organism evidence="10 11">
    <name type="scientific">Piloderma croceum (strain F 1598)</name>
    <dbReference type="NCBI Taxonomy" id="765440"/>
    <lineage>
        <taxon>Eukaryota</taxon>
        <taxon>Fungi</taxon>
        <taxon>Dikarya</taxon>
        <taxon>Basidiomycota</taxon>
        <taxon>Agaricomycotina</taxon>
        <taxon>Agaricomycetes</taxon>
        <taxon>Agaricomycetidae</taxon>
        <taxon>Atheliales</taxon>
        <taxon>Atheliaceae</taxon>
        <taxon>Piloderma</taxon>
    </lineage>
</organism>
<evidence type="ECO:0000256" key="7">
    <source>
        <dbReference type="SAM" id="MobiDB-lite"/>
    </source>
</evidence>
<evidence type="ECO:0000256" key="5">
    <source>
        <dbReference type="ARBA" id="ARBA00023136"/>
    </source>
</evidence>
<reference evidence="10 11" key="1">
    <citation type="submission" date="2014-04" db="EMBL/GenBank/DDBJ databases">
        <authorList>
            <consortium name="DOE Joint Genome Institute"/>
            <person name="Kuo A."/>
            <person name="Tarkka M."/>
            <person name="Buscot F."/>
            <person name="Kohler A."/>
            <person name="Nagy L.G."/>
            <person name="Floudas D."/>
            <person name="Copeland A."/>
            <person name="Barry K.W."/>
            <person name="Cichocki N."/>
            <person name="Veneault-Fourrey C."/>
            <person name="LaButti K."/>
            <person name="Lindquist E.A."/>
            <person name="Lipzen A."/>
            <person name="Lundell T."/>
            <person name="Morin E."/>
            <person name="Murat C."/>
            <person name="Sun H."/>
            <person name="Tunlid A."/>
            <person name="Henrissat B."/>
            <person name="Grigoriev I.V."/>
            <person name="Hibbett D.S."/>
            <person name="Martin F."/>
            <person name="Nordberg H.P."/>
            <person name="Cantor M.N."/>
            <person name="Hua S.X."/>
        </authorList>
    </citation>
    <scope>NUCLEOTIDE SEQUENCE [LARGE SCALE GENOMIC DNA]</scope>
    <source>
        <strain evidence="10 11">F 1598</strain>
    </source>
</reference>
<dbReference type="Proteomes" id="UP000054166">
    <property type="component" value="Unassembled WGS sequence"/>
</dbReference>
<dbReference type="PANTHER" id="PTHR12428:SF65">
    <property type="entry name" value="CYTOCHROME C OXIDASE ASSEMBLY PROTEIN COX18, MITOCHONDRIAL"/>
    <property type="match status" value="1"/>
</dbReference>
<feature type="region of interest" description="Disordered" evidence="7">
    <location>
        <begin position="397"/>
        <end position="416"/>
    </location>
</feature>
<feature type="domain" description="Membrane insertase YidC/Oxa/ALB C-terminal" evidence="9">
    <location>
        <begin position="145"/>
        <end position="345"/>
    </location>
</feature>
<dbReference type="AlphaFoldDB" id="A0A0C3BTU4"/>
<feature type="compositionally biased region" description="Basic residues" evidence="7">
    <location>
        <begin position="399"/>
        <end position="416"/>
    </location>
</feature>
<feature type="transmembrane region" description="Helical" evidence="8">
    <location>
        <begin position="315"/>
        <end position="345"/>
    </location>
</feature>
<evidence type="ECO:0000256" key="4">
    <source>
        <dbReference type="ARBA" id="ARBA00022989"/>
    </source>
</evidence>
<sequence length="416" mass="45864">MPHLSVFKTIPCSRYYWWSSSPSPVPSTSPPPPVPTNELPLPRAESTPTVADELPVANATLHESSPQASVASKEPAAHSDGVTEQVESSASSVTSDVPIDVSKSDFPPPPLEFGDFSALGLTGWGLGGIAVRPFEWIQVSTGWPWFYTIIAGTVFWRLVMLPLALADIRDGAKMRSSKDVRETHEALKVAKMSGDPILLRAAALRYNQARTKAGISFFKMFVRQFAQFPVAIGLFLAVRNMCELPLEQLKYSGVSFLPDLTLAPGTAGCDPYYILPILSVVALNLQLKLSMNDFDPNQPNAPHIKNAIRLIMSPALFYLSTLFTSGLVLSMLTGVFFSVAQTAMLRLPRIRRKLNIRRLPRNPIPPPMVYDTLKFGFKKASELLSKWVVTNKLVPAKTQSKKPVRHKPKSKPSSRR</sequence>
<evidence type="ECO:0000256" key="1">
    <source>
        <dbReference type="ARBA" id="ARBA00004141"/>
    </source>
</evidence>
<feature type="transmembrane region" description="Helical" evidence="8">
    <location>
        <begin position="145"/>
        <end position="166"/>
    </location>
</feature>
<evidence type="ECO:0000256" key="6">
    <source>
        <dbReference type="RuleBase" id="RU003945"/>
    </source>
</evidence>
<dbReference type="PANTHER" id="PTHR12428">
    <property type="entry name" value="OXA1"/>
    <property type="match status" value="1"/>
</dbReference>
<dbReference type="GO" id="GO:0032977">
    <property type="term" value="F:membrane insertase activity"/>
    <property type="evidence" value="ECO:0007669"/>
    <property type="project" value="InterPro"/>
</dbReference>
<dbReference type="FunCoup" id="A0A0C3BTU4">
    <property type="interactions" value="346"/>
</dbReference>
<feature type="compositionally biased region" description="Polar residues" evidence="7">
    <location>
        <begin position="85"/>
        <end position="95"/>
    </location>
</feature>
<comment type="subcellular location">
    <subcellularLocation>
        <location evidence="1 6">Membrane</location>
        <topology evidence="1 6">Multi-pass membrane protein</topology>
    </subcellularLocation>
</comment>
<dbReference type="GO" id="GO:0005743">
    <property type="term" value="C:mitochondrial inner membrane"/>
    <property type="evidence" value="ECO:0007669"/>
    <property type="project" value="TreeGrafter"/>
</dbReference>
<accession>A0A0C3BTU4</accession>
<dbReference type="InterPro" id="IPR028055">
    <property type="entry name" value="YidC/Oxa/ALB_C"/>
</dbReference>
<feature type="compositionally biased region" description="Pro residues" evidence="7">
    <location>
        <begin position="23"/>
        <end position="35"/>
    </location>
</feature>
<reference evidence="11" key="2">
    <citation type="submission" date="2015-01" db="EMBL/GenBank/DDBJ databases">
        <title>Evolutionary Origins and Diversification of the Mycorrhizal Mutualists.</title>
        <authorList>
            <consortium name="DOE Joint Genome Institute"/>
            <consortium name="Mycorrhizal Genomics Consortium"/>
            <person name="Kohler A."/>
            <person name="Kuo A."/>
            <person name="Nagy L.G."/>
            <person name="Floudas D."/>
            <person name="Copeland A."/>
            <person name="Barry K.W."/>
            <person name="Cichocki N."/>
            <person name="Veneault-Fourrey C."/>
            <person name="LaButti K."/>
            <person name="Lindquist E.A."/>
            <person name="Lipzen A."/>
            <person name="Lundell T."/>
            <person name="Morin E."/>
            <person name="Murat C."/>
            <person name="Riley R."/>
            <person name="Ohm R."/>
            <person name="Sun H."/>
            <person name="Tunlid A."/>
            <person name="Henrissat B."/>
            <person name="Grigoriev I.V."/>
            <person name="Hibbett D.S."/>
            <person name="Martin F."/>
        </authorList>
    </citation>
    <scope>NUCLEOTIDE SEQUENCE [LARGE SCALE GENOMIC DNA]</scope>
    <source>
        <strain evidence="11">F 1598</strain>
    </source>
</reference>
<dbReference type="OrthoDB" id="2148490at2759"/>
<proteinExistence type="inferred from homology"/>
<dbReference type="InParanoid" id="A0A0C3BTU4"/>
<evidence type="ECO:0000259" key="9">
    <source>
        <dbReference type="Pfam" id="PF02096"/>
    </source>
</evidence>
<evidence type="ECO:0000256" key="2">
    <source>
        <dbReference type="ARBA" id="ARBA00009877"/>
    </source>
</evidence>
<name>A0A0C3BTU4_PILCF</name>
<dbReference type="HOGENOM" id="CLU_029282_6_1_1"/>
<dbReference type="GO" id="GO:0032979">
    <property type="term" value="P:protein insertion into mitochondrial inner membrane from matrix"/>
    <property type="evidence" value="ECO:0007669"/>
    <property type="project" value="TreeGrafter"/>
</dbReference>
<dbReference type="InterPro" id="IPR001708">
    <property type="entry name" value="YidC/ALB3/OXA1/COX18"/>
</dbReference>
<keyword evidence="3 6" id="KW-0812">Transmembrane</keyword>
<gene>
    <name evidence="10" type="ORF">PILCRDRAFT_2230</name>
</gene>
<evidence type="ECO:0000256" key="3">
    <source>
        <dbReference type="ARBA" id="ARBA00022692"/>
    </source>
</evidence>
<protein>
    <recommendedName>
        <fullName evidence="9">Membrane insertase YidC/Oxa/ALB C-terminal domain-containing protein</fullName>
    </recommendedName>
</protein>
<evidence type="ECO:0000313" key="10">
    <source>
        <dbReference type="EMBL" id="KIM89978.1"/>
    </source>
</evidence>